<evidence type="ECO:0000256" key="1">
    <source>
        <dbReference type="ARBA" id="ARBA00008791"/>
    </source>
</evidence>
<evidence type="ECO:0000256" key="2">
    <source>
        <dbReference type="SAM" id="MobiDB-lite"/>
    </source>
</evidence>
<gene>
    <name evidence="4" type="ORF">AN277_0202530</name>
</gene>
<accession>A0A147E375</accession>
<dbReference type="Pfam" id="PF00582">
    <property type="entry name" value="Usp"/>
    <property type="match status" value="1"/>
</dbReference>
<name>A0A147E375_9MICC</name>
<feature type="domain" description="UspA" evidence="3">
    <location>
        <begin position="72"/>
        <end position="118"/>
    </location>
</feature>
<evidence type="ECO:0000313" key="4">
    <source>
        <dbReference type="EMBL" id="OAX52508.1"/>
    </source>
</evidence>
<protein>
    <submittedName>
        <fullName evidence="4">Universal stress protein UspA</fullName>
    </submittedName>
</protein>
<evidence type="ECO:0000259" key="3">
    <source>
        <dbReference type="Pfam" id="PF00582"/>
    </source>
</evidence>
<proteinExistence type="inferred from homology"/>
<dbReference type="RefSeq" id="WP_058731062.1">
    <property type="nucleotide sequence ID" value="NZ_CP113782.1"/>
</dbReference>
<dbReference type="InterPro" id="IPR006015">
    <property type="entry name" value="Universal_stress_UspA"/>
</dbReference>
<reference evidence="4" key="1">
    <citation type="submission" date="2016-06" db="EMBL/GenBank/DDBJ databases">
        <title>Identification of putative biosynthetic pathways for the production of bioactive secondary metabolites by the marine actinomycete Kocuria kristinae RUTW2-3.</title>
        <authorList>
            <person name="Waterworth S.C."/>
            <person name="Walmsley T.A."/>
            <person name="Matongo T."/>
            <person name="Davies-Coleman M.T."/>
            <person name="Dorrington R.A."/>
        </authorList>
    </citation>
    <scope>NUCLEOTIDE SEQUENCE [LARGE SCALE GENOMIC DNA]</scope>
    <source>
        <strain evidence="4">RUTW2-3</strain>
    </source>
</reference>
<dbReference type="AlphaFoldDB" id="A0A147E375"/>
<dbReference type="CDD" id="cd00293">
    <property type="entry name" value="USP-like"/>
    <property type="match status" value="1"/>
</dbReference>
<sequence>MSIILAHTDTPAGRAAREFAVREAQRRDADLILFPVDDAEPDPRAPELTGLDPDRVRVQRPDPRSRIAVGDLVDATGDEDVEAVVVGVRRRSPVGKILLGSAAQQIILEAECPVITVKPE</sequence>
<comment type="similarity">
    <text evidence="1">Belongs to the universal stress protein A family.</text>
</comment>
<dbReference type="Proteomes" id="UP000053171">
    <property type="component" value="Unassembled WGS sequence"/>
</dbReference>
<keyword evidence="5" id="KW-1185">Reference proteome</keyword>
<comment type="caution">
    <text evidence="4">The sequence shown here is derived from an EMBL/GenBank/DDBJ whole genome shotgun (WGS) entry which is preliminary data.</text>
</comment>
<dbReference type="PRINTS" id="PR01438">
    <property type="entry name" value="UNVRSLSTRESS"/>
</dbReference>
<organism evidence="4 5">
    <name type="scientific">Rothia kristinae</name>
    <dbReference type="NCBI Taxonomy" id="37923"/>
    <lineage>
        <taxon>Bacteria</taxon>
        <taxon>Bacillati</taxon>
        <taxon>Actinomycetota</taxon>
        <taxon>Actinomycetes</taxon>
        <taxon>Micrococcales</taxon>
        <taxon>Micrococcaceae</taxon>
        <taxon>Rothia</taxon>
    </lineage>
</organism>
<dbReference type="PATRIC" id="fig|37923.10.peg.1174"/>
<dbReference type="EMBL" id="LJBJ02000003">
    <property type="protein sequence ID" value="OAX52508.1"/>
    <property type="molecule type" value="Genomic_DNA"/>
</dbReference>
<dbReference type="SUPFAM" id="SSF52402">
    <property type="entry name" value="Adenine nucleotide alpha hydrolases-like"/>
    <property type="match status" value="1"/>
</dbReference>
<dbReference type="InterPro" id="IPR006016">
    <property type="entry name" value="UspA"/>
</dbReference>
<dbReference type="Gene3D" id="3.40.50.12370">
    <property type="match status" value="1"/>
</dbReference>
<evidence type="ECO:0000313" key="5">
    <source>
        <dbReference type="Proteomes" id="UP000053171"/>
    </source>
</evidence>
<feature type="region of interest" description="Disordered" evidence="2">
    <location>
        <begin position="36"/>
        <end position="58"/>
    </location>
</feature>